<protein>
    <recommendedName>
        <fullName evidence="2">Transcriptional regulator MntR</fullName>
    </recommendedName>
</protein>
<dbReference type="EMBL" id="FQXQ01000001">
    <property type="protein sequence ID" value="SHH45182.1"/>
    <property type="molecule type" value="Genomic_DNA"/>
</dbReference>
<dbReference type="PANTHER" id="PTHR33238:SF7">
    <property type="entry name" value="IRON-DEPENDENT TRANSCRIPTIONAL REGULATOR"/>
    <property type="match status" value="1"/>
</dbReference>
<evidence type="ECO:0000313" key="8">
    <source>
        <dbReference type="EMBL" id="SHH45182.1"/>
    </source>
</evidence>
<feature type="domain" description="HTH dtxR-type" evidence="7">
    <location>
        <begin position="11"/>
        <end position="73"/>
    </location>
</feature>
<dbReference type="InterPro" id="IPR007167">
    <property type="entry name" value="Fe-transptr_FeoA-like"/>
</dbReference>
<proteinExistence type="inferred from homology"/>
<gene>
    <name evidence="8" type="ORF">SAMN05444281_0671</name>
</gene>
<keyword evidence="3" id="KW-0805">Transcription regulation</keyword>
<dbReference type="Pfam" id="PF04023">
    <property type="entry name" value="FeoA"/>
    <property type="match status" value="1"/>
</dbReference>
<evidence type="ECO:0000313" key="9">
    <source>
        <dbReference type="Proteomes" id="UP000184109"/>
    </source>
</evidence>
<keyword evidence="9" id="KW-1185">Reference proteome</keyword>
<dbReference type="AlphaFoldDB" id="A0A1M5T3C2"/>
<dbReference type="InterPro" id="IPR036390">
    <property type="entry name" value="WH_DNA-bd_sf"/>
</dbReference>
<dbReference type="InterPro" id="IPR038157">
    <property type="entry name" value="FeoA_core_dom"/>
</dbReference>
<dbReference type="InterPro" id="IPR022689">
    <property type="entry name" value="Iron_dep_repressor"/>
</dbReference>
<dbReference type="PANTHER" id="PTHR33238">
    <property type="entry name" value="IRON (METAL) DEPENDENT REPRESSOR, DTXR FAMILY"/>
    <property type="match status" value="1"/>
</dbReference>
<evidence type="ECO:0000256" key="5">
    <source>
        <dbReference type="ARBA" id="ARBA00023163"/>
    </source>
</evidence>
<organism evidence="8 9">
    <name type="scientific">Wenyingzhuangia marina</name>
    <dbReference type="NCBI Taxonomy" id="1195760"/>
    <lineage>
        <taxon>Bacteria</taxon>
        <taxon>Pseudomonadati</taxon>
        <taxon>Bacteroidota</taxon>
        <taxon>Flavobacteriia</taxon>
        <taxon>Flavobacteriales</taxon>
        <taxon>Flavobacteriaceae</taxon>
        <taxon>Wenyingzhuangia</taxon>
    </lineage>
</organism>
<dbReference type="InterPro" id="IPR036388">
    <property type="entry name" value="WH-like_DNA-bd_sf"/>
</dbReference>
<dbReference type="SMART" id="SM00529">
    <property type="entry name" value="HTH_DTXR"/>
    <property type="match status" value="1"/>
</dbReference>
<comment type="function">
    <text evidence="6">In the presence of manganese, represses expression of mntH and mntS. Up-regulates expression of mntP.</text>
</comment>
<keyword evidence="5" id="KW-0804">Transcription</keyword>
<dbReference type="Pfam" id="PF01325">
    <property type="entry name" value="Fe_dep_repress"/>
    <property type="match status" value="1"/>
</dbReference>
<evidence type="ECO:0000256" key="3">
    <source>
        <dbReference type="ARBA" id="ARBA00023015"/>
    </source>
</evidence>
<dbReference type="STRING" id="1195760.SAMN05444281_0671"/>
<dbReference type="InterPro" id="IPR050536">
    <property type="entry name" value="DtxR_MntR_Metal-Reg"/>
</dbReference>
<dbReference type="PROSITE" id="PS50944">
    <property type="entry name" value="HTH_DTXR"/>
    <property type="match status" value="1"/>
</dbReference>
<dbReference type="InterPro" id="IPR022687">
    <property type="entry name" value="HTH_DTXR"/>
</dbReference>
<dbReference type="GO" id="GO:0046914">
    <property type="term" value="F:transition metal ion binding"/>
    <property type="evidence" value="ECO:0007669"/>
    <property type="project" value="InterPro"/>
</dbReference>
<dbReference type="Pfam" id="PF02742">
    <property type="entry name" value="Fe_dep_repr_C"/>
    <property type="match status" value="1"/>
</dbReference>
<keyword evidence="4" id="KW-0238">DNA-binding</keyword>
<evidence type="ECO:0000256" key="2">
    <source>
        <dbReference type="ARBA" id="ARBA00022386"/>
    </source>
</evidence>
<dbReference type="SUPFAM" id="SSF46785">
    <property type="entry name" value="Winged helix' DNA-binding domain"/>
    <property type="match status" value="1"/>
</dbReference>
<dbReference type="InterPro" id="IPR001367">
    <property type="entry name" value="Fe_dep_repressor"/>
</dbReference>
<dbReference type="Gene3D" id="2.30.30.90">
    <property type="match status" value="1"/>
</dbReference>
<dbReference type="GO" id="GO:0003677">
    <property type="term" value="F:DNA binding"/>
    <property type="evidence" value="ECO:0007669"/>
    <property type="project" value="UniProtKB-KW"/>
</dbReference>
<dbReference type="Gene3D" id="1.10.10.10">
    <property type="entry name" value="Winged helix-like DNA-binding domain superfamily/Winged helix DNA-binding domain"/>
    <property type="match status" value="1"/>
</dbReference>
<dbReference type="GO" id="GO:0046983">
    <property type="term" value="F:protein dimerization activity"/>
    <property type="evidence" value="ECO:0007669"/>
    <property type="project" value="InterPro"/>
</dbReference>
<dbReference type="InterPro" id="IPR036421">
    <property type="entry name" value="Fe_dep_repressor_sf"/>
</dbReference>
<evidence type="ECO:0000256" key="6">
    <source>
        <dbReference type="ARBA" id="ARBA00025185"/>
    </source>
</evidence>
<dbReference type="Proteomes" id="UP000184109">
    <property type="component" value="Unassembled WGS sequence"/>
</dbReference>
<name>A0A1M5T3C2_9FLAO</name>
<evidence type="ECO:0000259" key="7">
    <source>
        <dbReference type="PROSITE" id="PS50944"/>
    </source>
</evidence>
<comment type="similarity">
    <text evidence="1">Belongs to the DtxR/MntR family.</text>
</comment>
<evidence type="ECO:0000256" key="4">
    <source>
        <dbReference type="ARBA" id="ARBA00023125"/>
    </source>
</evidence>
<dbReference type="Gene3D" id="1.10.60.10">
    <property type="entry name" value="Iron dependent repressor, metal binding and dimerisation domain"/>
    <property type="match status" value="1"/>
</dbReference>
<sequence length="228" mass="26010">MFTFGLMEIELSQAEENYLKAIYSLFVVANKAVSTNKIAEKLETKASSVTDMVKKLSDKNLVNYVKYQGVSLTTEGKEFAIHVIRKHRLWEVFLVRHLGFKWDEVHEVAEQLEHVKSRKLTDGLDAFLDFPRYDPHGDPIPDKEGNFIKRNITVLSALKINEESKIVGVKDSSSAFLKYLDNAEIKLGAEIKVLHKESFDNSMMLLIEGQKISISQQISSNLYVKQND</sequence>
<evidence type="ECO:0000256" key="1">
    <source>
        <dbReference type="ARBA" id="ARBA00007871"/>
    </source>
</evidence>
<dbReference type="SMART" id="SM00899">
    <property type="entry name" value="FeoA"/>
    <property type="match status" value="1"/>
</dbReference>
<dbReference type="SUPFAM" id="SSF47979">
    <property type="entry name" value="Iron-dependent repressor protein, dimerization domain"/>
    <property type="match status" value="1"/>
</dbReference>
<accession>A0A1M5T3C2</accession>
<dbReference type="GO" id="GO:0003700">
    <property type="term" value="F:DNA-binding transcription factor activity"/>
    <property type="evidence" value="ECO:0007669"/>
    <property type="project" value="InterPro"/>
</dbReference>
<reference evidence="9" key="1">
    <citation type="submission" date="2016-11" db="EMBL/GenBank/DDBJ databases">
        <authorList>
            <person name="Varghese N."/>
            <person name="Submissions S."/>
        </authorList>
    </citation>
    <scope>NUCLEOTIDE SEQUENCE [LARGE SCALE GENOMIC DNA]</scope>
    <source>
        <strain evidence="9">DSM 100572</strain>
    </source>
</reference>